<evidence type="ECO:0000313" key="3">
    <source>
        <dbReference type="Proteomes" id="UP001372834"/>
    </source>
</evidence>
<organism evidence="2 3">
    <name type="scientific">Polyplax serrata</name>
    <name type="common">Common mouse louse</name>
    <dbReference type="NCBI Taxonomy" id="468196"/>
    <lineage>
        <taxon>Eukaryota</taxon>
        <taxon>Metazoa</taxon>
        <taxon>Ecdysozoa</taxon>
        <taxon>Arthropoda</taxon>
        <taxon>Hexapoda</taxon>
        <taxon>Insecta</taxon>
        <taxon>Pterygota</taxon>
        <taxon>Neoptera</taxon>
        <taxon>Paraneoptera</taxon>
        <taxon>Psocodea</taxon>
        <taxon>Troctomorpha</taxon>
        <taxon>Phthiraptera</taxon>
        <taxon>Anoplura</taxon>
        <taxon>Polyplacidae</taxon>
        <taxon>Polyplax</taxon>
    </lineage>
</organism>
<dbReference type="AlphaFoldDB" id="A0AAN8PH53"/>
<accession>A0AAN8PH53</accession>
<evidence type="ECO:0000256" key="1">
    <source>
        <dbReference type="SAM" id="Coils"/>
    </source>
</evidence>
<gene>
    <name evidence="2" type="ORF">RUM43_003243</name>
</gene>
<dbReference type="EMBL" id="JAWJWE010000036">
    <property type="protein sequence ID" value="KAK6629426.1"/>
    <property type="molecule type" value="Genomic_DNA"/>
</dbReference>
<proteinExistence type="predicted"/>
<evidence type="ECO:0000313" key="2">
    <source>
        <dbReference type="EMBL" id="KAK6629426.1"/>
    </source>
</evidence>
<comment type="caution">
    <text evidence="2">The sequence shown here is derived from an EMBL/GenBank/DDBJ whole genome shotgun (WGS) entry which is preliminary data.</text>
</comment>
<protein>
    <submittedName>
        <fullName evidence="2">Uncharacterized protein</fullName>
    </submittedName>
</protein>
<dbReference type="Proteomes" id="UP001372834">
    <property type="component" value="Unassembled WGS sequence"/>
</dbReference>
<reference evidence="2 3" key="1">
    <citation type="submission" date="2023-10" db="EMBL/GenBank/DDBJ databases">
        <title>Genomes of two closely related lineages of the louse Polyplax serrata with different host specificities.</title>
        <authorList>
            <person name="Martinu J."/>
            <person name="Tarabai H."/>
            <person name="Stefka J."/>
            <person name="Hypsa V."/>
        </authorList>
    </citation>
    <scope>NUCLEOTIDE SEQUENCE [LARGE SCALE GENOMIC DNA]</scope>
    <source>
        <strain evidence="2">HR10_N</strain>
    </source>
</reference>
<sequence length="105" mass="12154">MPIKYWPRYRGICDSSPRVGLRLGVVDFSVVPDCILRECAILRSSGGNSGQAERDGLAEARKELERKLETRELELHEKEEELFLQLEKVVRLEEDCEKRTQMSCE</sequence>
<keyword evidence="1" id="KW-0175">Coiled coil</keyword>
<feature type="coiled-coil region" evidence="1">
    <location>
        <begin position="54"/>
        <end position="95"/>
    </location>
</feature>
<name>A0AAN8PH53_POLSC</name>